<protein>
    <submittedName>
        <fullName evidence="2">Uncharacterized protein</fullName>
    </submittedName>
</protein>
<keyword evidence="1" id="KW-0472">Membrane</keyword>
<feature type="transmembrane region" description="Helical" evidence="1">
    <location>
        <begin position="166"/>
        <end position="187"/>
    </location>
</feature>
<organism evidence="2 3">
    <name type="scientific">Pseudoalteromonas amylolytica</name>
    <dbReference type="NCBI Taxonomy" id="1859457"/>
    <lineage>
        <taxon>Bacteria</taxon>
        <taxon>Pseudomonadati</taxon>
        <taxon>Pseudomonadota</taxon>
        <taxon>Gammaproteobacteria</taxon>
        <taxon>Alteromonadales</taxon>
        <taxon>Pseudoalteromonadaceae</taxon>
        <taxon>Pseudoalteromonas</taxon>
    </lineage>
</organism>
<dbReference type="OrthoDB" id="6289764at2"/>
<dbReference type="AlphaFoldDB" id="A0A1S1MYF4"/>
<feature type="transmembrane region" description="Helical" evidence="1">
    <location>
        <begin position="88"/>
        <end position="108"/>
    </location>
</feature>
<dbReference type="EMBL" id="MKJU01000022">
    <property type="protein sequence ID" value="OHU92118.1"/>
    <property type="molecule type" value="Genomic_DNA"/>
</dbReference>
<proteinExistence type="predicted"/>
<evidence type="ECO:0000313" key="3">
    <source>
        <dbReference type="Proteomes" id="UP000179786"/>
    </source>
</evidence>
<accession>A0A1S1MYF4</accession>
<gene>
    <name evidence="2" type="ORF">BET10_07265</name>
</gene>
<dbReference type="Proteomes" id="UP000179786">
    <property type="component" value="Unassembled WGS sequence"/>
</dbReference>
<name>A0A1S1MYF4_9GAMM</name>
<evidence type="ECO:0000256" key="1">
    <source>
        <dbReference type="SAM" id="Phobius"/>
    </source>
</evidence>
<dbReference type="RefSeq" id="WP_070983920.1">
    <property type="nucleotide sequence ID" value="NZ_MKJU01000022.1"/>
</dbReference>
<feature type="transmembrane region" description="Helical" evidence="1">
    <location>
        <begin position="53"/>
        <end position="76"/>
    </location>
</feature>
<sequence>MKASYFVLILIIAFSAYLIQLWEPKFTAPLYIGVLSFCFIFGLLIRNVNLAHIALFLFIINGIEYVIFQFGVINLVAEDRDYLTQGTLIFGTQFIISLLSVFIFLFRVQISRKISNSQQVVLTHFDTFFHWFFILSAFNCLAALLENTFRNIYQFNFQLFYDIYPLVSYIIWALTLGALVTMMILSIKENDAQVTY</sequence>
<feature type="transmembrane region" description="Helical" evidence="1">
    <location>
        <begin position="28"/>
        <end position="46"/>
    </location>
</feature>
<keyword evidence="3" id="KW-1185">Reference proteome</keyword>
<keyword evidence="1" id="KW-0812">Transmembrane</keyword>
<feature type="transmembrane region" description="Helical" evidence="1">
    <location>
        <begin position="128"/>
        <end position="146"/>
    </location>
</feature>
<comment type="caution">
    <text evidence="2">The sequence shown here is derived from an EMBL/GenBank/DDBJ whole genome shotgun (WGS) entry which is preliminary data.</text>
</comment>
<evidence type="ECO:0000313" key="2">
    <source>
        <dbReference type="EMBL" id="OHU92118.1"/>
    </source>
</evidence>
<reference evidence="2 3" key="1">
    <citation type="submission" date="2016-09" db="EMBL/GenBank/DDBJ databases">
        <title>Pseudoalteromonas amylolytica sp. nov., isolated from the surface seawater.</title>
        <authorList>
            <person name="Wu Y.-H."/>
            <person name="Cheng H."/>
            <person name="Jin X.-B."/>
            <person name="Wang C.-S."/>
            <person name="Xu X.-W."/>
        </authorList>
    </citation>
    <scope>NUCLEOTIDE SEQUENCE [LARGE SCALE GENOMIC DNA]</scope>
    <source>
        <strain evidence="2 3">JW1</strain>
    </source>
</reference>
<feature type="transmembrane region" description="Helical" evidence="1">
    <location>
        <begin position="5"/>
        <end position="22"/>
    </location>
</feature>
<keyword evidence="1" id="KW-1133">Transmembrane helix</keyword>